<organism evidence="3 4">
    <name type="scientific">Acetobacter tropicalis</name>
    <dbReference type="NCBI Taxonomy" id="104102"/>
    <lineage>
        <taxon>Bacteria</taxon>
        <taxon>Pseudomonadati</taxon>
        <taxon>Pseudomonadota</taxon>
        <taxon>Alphaproteobacteria</taxon>
        <taxon>Acetobacterales</taxon>
        <taxon>Acetobacteraceae</taxon>
        <taxon>Acetobacter</taxon>
    </lineage>
</organism>
<proteinExistence type="predicted"/>
<protein>
    <submittedName>
        <fullName evidence="3">Uncharacterized protein</fullName>
    </submittedName>
</protein>
<keyword evidence="2" id="KW-1133">Transmembrane helix</keyword>
<sequence>MTDQMHDQRIQSLLDAVGGVLEAAYVDEKSARTVIKALEQTRQLVESEMVSLSRRVTTTIDTSAEETATRAAGLLQEKFSEANRRADEAAERYRHAAQWLNLKLIGVALFIQVCVLVGGWFFVQRTVPSSAEIDARRTEIQQMDANITFLKQKGGKFQFTQCEGSNREKYLCIRTNEGQYPNAFANNDGNGNATYRIPFGY</sequence>
<evidence type="ECO:0000313" key="4">
    <source>
        <dbReference type="Proteomes" id="UP000194565"/>
    </source>
</evidence>
<accession>A0A252A3Z1</accession>
<reference evidence="3 4" key="1">
    <citation type="submission" date="2014-06" db="EMBL/GenBank/DDBJ databases">
        <authorList>
            <person name="Ju J."/>
            <person name="Zhang J."/>
        </authorList>
    </citation>
    <scope>NUCLEOTIDE SEQUENCE [LARGE SCALE GENOMIC DNA]</scope>
    <source>
        <strain evidence="3">DmW_042</strain>
    </source>
</reference>
<evidence type="ECO:0000313" key="3">
    <source>
        <dbReference type="EMBL" id="OUI83736.1"/>
    </source>
</evidence>
<comment type="caution">
    <text evidence="3">The sequence shown here is derived from an EMBL/GenBank/DDBJ whole genome shotgun (WGS) entry which is preliminary data.</text>
</comment>
<evidence type="ECO:0000256" key="2">
    <source>
        <dbReference type="SAM" id="Phobius"/>
    </source>
</evidence>
<dbReference type="RefSeq" id="WP_086641801.1">
    <property type="nucleotide sequence ID" value="NZ_JOMM01000049.1"/>
</dbReference>
<keyword evidence="2" id="KW-0812">Transmembrane</keyword>
<gene>
    <name evidence="3" type="ORF">HC62_14410</name>
</gene>
<feature type="transmembrane region" description="Helical" evidence="2">
    <location>
        <begin position="102"/>
        <end position="123"/>
    </location>
</feature>
<keyword evidence="1" id="KW-0175">Coiled coil</keyword>
<feature type="coiled-coil region" evidence="1">
    <location>
        <begin position="35"/>
        <end position="92"/>
    </location>
</feature>
<keyword evidence="2" id="KW-0472">Membrane</keyword>
<dbReference type="AlphaFoldDB" id="A0A252A3Z1"/>
<name>A0A252A3Z1_9PROT</name>
<dbReference type="EMBL" id="JOMM01000049">
    <property type="protein sequence ID" value="OUI83736.1"/>
    <property type="molecule type" value="Genomic_DNA"/>
</dbReference>
<dbReference type="Proteomes" id="UP000194565">
    <property type="component" value="Unassembled WGS sequence"/>
</dbReference>
<evidence type="ECO:0000256" key="1">
    <source>
        <dbReference type="SAM" id="Coils"/>
    </source>
</evidence>